<protein>
    <submittedName>
        <fullName evidence="2">Uncharacterized protein</fullName>
    </submittedName>
</protein>
<evidence type="ECO:0000256" key="1">
    <source>
        <dbReference type="SAM" id="MobiDB-lite"/>
    </source>
</evidence>
<comment type="caution">
    <text evidence="2">The sequence shown here is derived from an EMBL/GenBank/DDBJ whole genome shotgun (WGS) entry which is preliminary data.</text>
</comment>
<dbReference type="AlphaFoldDB" id="A0A8J4XWN8"/>
<sequence length="202" mass="22992">MSVDPVEQALPSITVYHTVTQAGCLRVFLVCSGPVQSDRTSCRAGMSHPGLRRPISCLCGDTPRYSSLAPGVSPSRRIIQQPRRKRGRGLRRSSIYASLHRLIYAFLRWICPRPGGQMPRSPLFYSWPITPERPGVGFKPTPMETRSGRTHAGGVTRSPMRVRRENKRNPARLKEQLHEQEEKHERTQQEQRNSSKNLKEQL</sequence>
<feature type="compositionally biased region" description="Basic residues" evidence="1">
    <location>
        <begin position="160"/>
        <end position="171"/>
    </location>
</feature>
<organism evidence="2 3">
    <name type="scientific">Chionoecetes opilio</name>
    <name type="common">Atlantic snow crab</name>
    <name type="synonym">Cancer opilio</name>
    <dbReference type="NCBI Taxonomy" id="41210"/>
    <lineage>
        <taxon>Eukaryota</taxon>
        <taxon>Metazoa</taxon>
        <taxon>Ecdysozoa</taxon>
        <taxon>Arthropoda</taxon>
        <taxon>Crustacea</taxon>
        <taxon>Multicrustacea</taxon>
        <taxon>Malacostraca</taxon>
        <taxon>Eumalacostraca</taxon>
        <taxon>Eucarida</taxon>
        <taxon>Decapoda</taxon>
        <taxon>Pleocyemata</taxon>
        <taxon>Brachyura</taxon>
        <taxon>Eubrachyura</taxon>
        <taxon>Majoidea</taxon>
        <taxon>Majidae</taxon>
        <taxon>Chionoecetes</taxon>
    </lineage>
</organism>
<evidence type="ECO:0000313" key="3">
    <source>
        <dbReference type="Proteomes" id="UP000770661"/>
    </source>
</evidence>
<proteinExistence type="predicted"/>
<gene>
    <name evidence="2" type="ORF">GWK47_012711</name>
</gene>
<keyword evidence="3" id="KW-1185">Reference proteome</keyword>
<name>A0A8J4XWN8_CHIOP</name>
<feature type="compositionally biased region" description="Basic and acidic residues" evidence="1">
    <location>
        <begin position="172"/>
        <end position="189"/>
    </location>
</feature>
<evidence type="ECO:0000313" key="2">
    <source>
        <dbReference type="EMBL" id="KAG0715108.1"/>
    </source>
</evidence>
<dbReference type="Proteomes" id="UP000770661">
    <property type="component" value="Unassembled WGS sequence"/>
</dbReference>
<dbReference type="EMBL" id="JACEEZ010020019">
    <property type="protein sequence ID" value="KAG0715108.1"/>
    <property type="molecule type" value="Genomic_DNA"/>
</dbReference>
<accession>A0A8J4XWN8</accession>
<reference evidence="2" key="1">
    <citation type="submission" date="2020-07" db="EMBL/GenBank/DDBJ databases">
        <title>The High-quality genome of the commercially important snow crab, Chionoecetes opilio.</title>
        <authorList>
            <person name="Jeong J.-H."/>
            <person name="Ryu S."/>
        </authorList>
    </citation>
    <scope>NUCLEOTIDE SEQUENCE</scope>
    <source>
        <strain evidence="2">MADBK_172401_WGS</strain>
        <tissue evidence="2">Digestive gland</tissue>
    </source>
</reference>
<feature type="region of interest" description="Disordered" evidence="1">
    <location>
        <begin position="134"/>
        <end position="202"/>
    </location>
</feature>